<evidence type="ECO:0000313" key="18">
    <source>
        <dbReference type="Proteomes" id="UP000234323"/>
    </source>
</evidence>
<keyword evidence="18" id="KW-1185">Reference proteome</keyword>
<gene>
    <name evidence="17" type="ORF">RhiirA4_395214</name>
</gene>
<dbReference type="SUPFAM" id="SSF53383">
    <property type="entry name" value="PLP-dependent transferases"/>
    <property type="match status" value="1"/>
</dbReference>
<dbReference type="FunFam" id="3.40.640.10:FF:000048">
    <property type="entry name" value="tyrosine aminotransferase"/>
    <property type="match status" value="1"/>
</dbReference>
<dbReference type="Proteomes" id="UP000234323">
    <property type="component" value="Unassembled WGS sequence"/>
</dbReference>
<evidence type="ECO:0000256" key="14">
    <source>
        <dbReference type="PIRNR" id="PIRNR000517"/>
    </source>
</evidence>
<reference evidence="17 18" key="1">
    <citation type="submission" date="2015-10" db="EMBL/GenBank/DDBJ databases">
        <title>Genome analyses suggest a sexual origin of heterokaryosis in a supposedly ancient asexual fungus.</title>
        <authorList>
            <person name="Ropars J."/>
            <person name="Sedzielewska K."/>
            <person name="Noel J."/>
            <person name="Charron P."/>
            <person name="Farinelli L."/>
            <person name="Marton T."/>
            <person name="Kruger M."/>
            <person name="Pelin A."/>
            <person name="Brachmann A."/>
            <person name="Corradi N."/>
        </authorList>
    </citation>
    <scope>NUCLEOTIDE SEQUENCE [LARGE SCALE GENOMIC DNA]</scope>
    <source>
        <strain evidence="17 18">A4</strain>
    </source>
</reference>
<comment type="cofactor">
    <cofactor evidence="1 14 15">
        <name>pyridoxal 5'-phosphate</name>
        <dbReference type="ChEBI" id="CHEBI:597326"/>
    </cofactor>
</comment>
<dbReference type="PIRSF" id="PIRSF000517">
    <property type="entry name" value="Tyr_transaminase"/>
    <property type="match status" value="1"/>
</dbReference>
<evidence type="ECO:0000256" key="6">
    <source>
        <dbReference type="ARBA" id="ARBA00015959"/>
    </source>
</evidence>
<dbReference type="GO" id="GO:0004838">
    <property type="term" value="F:L-tyrosine-2-oxoglutarate transaminase activity"/>
    <property type="evidence" value="ECO:0007669"/>
    <property type="project" value="InterPro"/>
</dbReference>
<dbReference type="InterPro" id="IPR005958">
    <property type="entry name" value="TyrNic_aminoTrfase"/>
</dbReference>
<dbReference type="NCBIfam" id="TIGR01265">
    <property type="entry name" value="tyr_nico_aTase"/>
    <property type="match status" value="1"/>
</dbReference>
<evidence type="ECO:0000256" key="2">
    <source>
        <dbReference type="ARBA" id="ARBA00005203"/>
    </source>
</evidence>
<comment type="similarity">
    <text evidence="3 14">Belongs to the class-I pyridoxal-phosphate-dependent aminotransferase family.</text>
</comment>
<evidence type="ECO:0000256" key="11">
    <source>
        <dbReference type="ARBA" id="ARBA00023232"/>
    </source>
</evidence>
<evidence type="ECO:0000256" key="5">
    <source>
        <dbReference type="ARBA" id="ARBA00012749"/>
    </source>
</evidence>
<feature type="domain" description="Aminotransferase class I/classII large" evidence="16">
    <location>
        <begin position="53"/>
        <end position="414"/>
    </location>
</feature>
<keyword evidence="10 14" id="KW-0663">Pyridoxal phosphate</keyword>
<evidence type="ECO:0000256" key="10">
    <source>
        <dbReference type="ARBA" id="ARBA00022898"/>
    </source>
</evidence>
<dbReference type="InterPro" id="IPR005957">
    <property type="entry name" value="Tyrosine_aminoTrfase"/>
</dbReference>
<keyword evidence="7 17" id="KW-0032">Aminotransferase</keyword>
<dbReference type="VEuPathDB" id="FungiDB:RhiirFUN_004348"/>
<dbReference type="InterPro" id="IPR004839">
    <property type="entry name" value="Aminotransferase_I/II_large"/>
</dbReference>
<dbReference type="Gene3D" id="3.40.640.10">
    <property type="entry name" value="Type I PLP-dependent aspartate aminotransferase-like (Major domain)"/>
    <property type="match status" value="1"/>
</dbReference>
<evidence type="ECO:0000256" key="3">
    <source>
        <dbReference type="ARBA" id="ARBA00007441"/>
    </source>
</evidence>
<dbReference type="UniPathway" id="UPA00139">
    <property type="reaction ID" value="UER00338"/>
</dbReference>
<sequence>MSTVQNFSHNNVNNKLSRMKEWRVPASIVAKRTKNPIREIVYNMNVTPNPEKEYISLALGDPTHYGNFKIHENCIDAVITQLKSHKANGYVPSVGVESARIALAKKFSTKEAPLTSEDIVLASGASDALSLAISVLCNEGQNILLPRPGFSLYQTLSESKGIECRYYNLLPDRNWETDLDHLSSLIDDKTACLLINNPSNPCGSNFTRQHLESILSLCEIYKLPVICDEIYEDMVYGDNIFYPLANLTKTVPILKISGLAKRYLIPGWRVGWIFIYDYNNILNEVRSGLASLANLILGANSLIQNALPDIIMNTPQSFHDETDKLLEENAKLSANVLGKIPGLHVIVPQGAMYMMVGINIEEFKDINNDIEFSEKLVQEESVLCLPGKSFHYPNYVRIVTTAPAEKLNEAYQRIKEFCARYHV</sequence>
<evidence type="ECO:0000256" key="1">
    <source>
        <dbReference type="ARBA" id="ARBA00001933"/>
    </source>
</evidence>
<evidence type="ECO:0000313" key="17">
    <source>
        <dbReference type="EMBL" id="PKY40846.1"/>
    </source>
</evidence>
<comment type="subunit">
    <text evidence="4">Homodimer.</text>
</comment>
<dbReference type="VEuPathDB" id="FungiDB:RhiirA1_416514"/>
<evidence type="ECO:0000256" key="13">
    <source>
        <dbReference type="ARBA" id="ARBA00047798"/>
    </source>
</evidence>
<comment type="catalytic activity">
    <reaction evidence="13">
        <text>L-tyrosine + 2-oxoglutarate = 3-(4-hydroxyphenyl)pyruvate + L-glutamate</text>
        <dbReference type="Rhea" id="RHEA:15093"/>
        <dbReference type="ChEBI" id="CHEBI:16810"/>
        <dbReference type="ChEBI" id="CHEBI:29985"/>
        <dbReference type="ChEBI" id="CHEBI:36242"/>
        <dbReference type="ChEBI" id="CHEBI:58315"/>
        <dbReference type="EC" id="2.6.1.5"/>
    </reaction>
</comment>
<dbReference type="CDD" id="cd00609">
    <property type="entry name" value="AAT_like"/>
    <property type="match status" value="1"/>
</dbReference>
<comment type="pathway">
    <text evidence="2">Amino-acid degradation; L-phenylalanine degradation; acetoacetate and fumarate from L-phenylalanine: step 2/6.</text>
</comment>
<dbReference type="InterPro" id="IPR015424">
    <property type="entry name" value="PyrdxlP-dep_Trfase"/>
</dbReference>
<protein>
    <recommendedName>
        <fullName evidence="6">Tyrosine aminotransferase</fullName>
        <ecNumber evidence="5">2.6.1.5</ecNumber>
    </recommendedName>
    <alternativeName>
        <fullName evidence="12">L-tyrosine:2-oxoglutarate aminotransferase</fullName>
    </alternativeName>
</protein>
<organism evidence="17 18">
    <name type="scientific">Rhizophagus irregularis</name>
    <dbReference type="NCBI Taxonomy" id="588596"/>
    <lineage>
        <taxon>Eukaryota</taxon>
        <taxon>Fungi</taxon>
        <taxon>Fungi incertae sedis</taxon>
        <taxon>Mucoromycota</taxon>
        <taxon>Glomeromycotina</taxon>
        <taxon>Glomeromycetes</taxon>
        <taxon>Glomerales</taxon>
        <taxon>Glomeraceae</taxon>
        <taxon>Rhizophagus</taxon>
    </lineage>
</organism>
<dbReference type="InterPro" id="IPR015422">
    <property type="entry name" value="PyrdxlP-dep_Trfase_small"/>
</dbReference>
<dbReference type="GO" id="GO:0030170">
    <property type="term" value="F:pyridoxal phosphate binding"/>
    <property type="evidence" value="ECO:0007669"/>
    <property type="project" value="InterPro"/>
</dbReference>
<keyword evidence="8 17" id="KW-0808">Transferase</keyword>
<proteinExistence type="inferred from homology"/>
<dbReference type="PANTHER" id="PTHR45744:SF2">
    <property type="entry name" value="TYROSINE AMINOTRANSFERASE"/>
    <property type="match status" value="1"/>
</dbReference>
<keyword evidence="9" id="KW-0828">Tyrosine catabolism</keyword>
<name>A0A2I1G2L6_9GLOM</name>
<evidence type="ECO:0000256" key="9">
    <source>
        <dbReference type="ARBA" id="ARBA00022878"/>
    </source>
</evidence>
<evidence type="ECO:0000256" key="15">
    <source>
        <dbReference type="PIRSR" id="PIRSR000517-1"/>
    </source>
</evidence>
<dbReference type="AlphaFoldDB" id="A0A2I1G2L6"/>
<dbReference type="Pfam" id="PF00155">
    <property type="entry name" value="Aminotran_1_2"/>
    <property type="match status" value="1"/>
</dbReference>
<dbReference type="GO" id="GO:0006572">
    <property type="term" value="P:L-tyrosine catabolic process"/>
    <property type="evidence" value="ECO:0007669"/>
    <property type="project" value="UniProtKB-KW"/>
</dbReference>
<keyword evidence="11" id="KW-0585">Phenylalanine catabolism</keyword>
<comment type="caution">
    <text evidence="17">The sequence shown here is derived from an EMBL/GenBank/DDBJ whole genome shotgun (WGS) entry which is preliminary data.</text>
</comment>
<accession>A0A2I1G2L6</accession>
<evidence type="ECO:0000256" key="4">
    <source>
        <dbReference type="ARBA" id="ARBA00011738"/>
    </source>
</evidence>
<dbReference type="PROSITE" id="PS00105">
    <property type="entry name" value="AA_TRANSFER_CLASS_1"/>
    <property type="match status" value="1"/>
</dbReference>
<dbReference type="EC" id="2.6.1.5" evidence="5"/>
<dbReference type="InterPro" id="IPR015421">
    <property type="entry name" value="PyrdxlP-dep_Trfase_major"/>
</dbReference>
<evidence type="ECO:0000256" key="8">
    <source>
        <dbReference type="ARBA" id="ARBA00022679"/>
    </source>
</evidence>
<feature type="modified residue" description="N6-(pyridoxal phosphate)lysine" evidence="15">
    <location>
        <position position="261"/>
    </location>
</feature>
<dbReference type="EMBL" id="LLXI01000118">
    <property type="protein sequence ID" value="PKY40846.1"/>
    <property type="molecule type" value="Genomic_DNA"/>
</dbReference>
<evidence type="ECO:0000256" key="7">
    <source>
        <dbReference type="ARBA" id="ARBA00022576"/>
    </source>
</evidence>
<evidence type="ECO:0000256" key="12">
    <source>
        <dbReference type="ARBA" id="ARBA00031696"/>
    </source>
</evidence>
<evidence type="ECO:0000259" key="16">
    <source>
        <dbReference type="Pfam" id="PF00155"/>
    </source>
</evidence>
<dbReference type="InterPro" id="IPR004838">
    <property type="entry name" value="NHTrfase_class1_PyrdxlP-BS"/>
</dbReference>
<dbReference type="Gene3D" id="3.90.1150.10">
    <property type="entry name" value="Aspartate Aminotransferase, domain 1"/>
    <property type="match status" value="1"/>
</dbReference>
<dbReference type="PANTHER" id="PTHR45744">
    <property type="entry name" value="TYROSINE AMINOTRANSFERASE"/>
    <property type="match status" value="1"/>
</dbReference>
<dbReference type="GO" id="GO:0006559">
    <property type="term" value="P:L-phenylalanine catabolic process"/>
    <property type="evidence" value="ECO:0007669"/>
    <property type="project" value="UniProtKB-UniPathway"/>
</dbReference>
<dbReference type="VEuPathDB" id="FungiDB:FUN_024408"/>
<dbReference type="NCBIfam" id="TIGR01264">
    <property type="entry name" value="tyr_amTase_E"/>
    <property type="match status" value="1"/>
</dbReference>